<evidence type="ECO:0000313" key="1">
    <source>
        <dbReference type="EMBL" id="EYC14141.1"/>
    </source>
</evidence>
<evidence type="ECO:0000313" key="2">
    <source>
        <dbReference type="Proteomes" id="UP000024635"/>
    </source>
</evidence>
<organism evidence="1 2">
    <name type="scientific">Ancylostoma ceylanicum</name>
    <dbReference type="NCBI Taxonomy" id="53326"/>
    <lineage>
        <taxon>Eukaryota</taxon>
        <taxon>Metazoa</taxon>
        <taxon>Ecdysozoa</taxon>
        <taxon>Nematoda</taxon>
        <taxon>Chromadorea</taxon>
        <taxon>Rhabditida</taxon>
        <taxon>Rhabditina</taxon>
        <taxon>Rhabditomorpha</taxon>
        <taxon>Strongyloidea</taxon>
        <taxon>Ancylostomatidae</taxon>
        <taxon>Ancylostomatinae</taxon>
        <taxon>Ancylostoma</taxon>
    </lineage>
</organism>
<protein>
    <submittedName>
        <fullName evidence="1">Uncharacterized protein</fullName>
    </submittedName>
</protein>
<dbReference type="EMBL" id="JARK01001377">
    <property type="protein sequence ID" value="EYC14141.1"/>
    <property type="molecule type" value="Genomic_DNA"/>
</dbReference>
<accession>A0A016UGV2</accession>
<keyword evidence="2" id="KW-1185">Reference proteome</keyword>
<sequence length="83" mass="9431">MRILSRIHKLKLVVVIPTISHASTRKASFATDDALKKRNVLEKASRHRFLDSYTIPSERTESKGTPCIRTAGRRNFTLPDLLV</sequence>
<dbReference type="AlphaFoldDB" id="A0A016UGV2"/>
<name>A0A016UGV2_9BILA</name>
<proteinExistence type="predicted"/>
<gene>
    <name evidence="1" type="primary">Acey_s0041.g364</name>
    <name evidence="1" type="ORF">Y032_0041g364</name>
</gene>
<comment type="caution">
    <text evidence="1">The sequence shown here is derived from an EMBL/GenBank/DDBJ whole genome shotgun (WGS) entry which is preliminary data.</text>
</comment>
<reference evidence="2" key="1">
    <citation type="journal article" date="2015" name="Nat. Genet.">
        <title>The genome and transcriptome of the zoonotic hookworm Ancylostoma ceylanicum identify infection-specific gene families.</title>
        <authorList>
            <person name="Schwarz E.M."/>
            <person name="Hu Y."/>
            <person name="Antoshechkin I."/>
            <person name="Miller M.M."/>
            <person name="Sternberg P.W."/>
            <person name="Aroian R.V."/>
        </authorList>
    </citation>
    <scope>NUCLEOTIDE SEQUENCE</scope>
    <source>
        <strain evidence="2">HY135</strain>
    </source>
</reference>
<dbReference type="Proteomes" id="UP000024635">
    <property type="component" value="Unassembled WGS sequence"/>
</dbReference>